<dbReference type="SUPFAM" id="SSF53448">
    <property type="entry name" value="Nucleotide-diphospho-sugar transferases"/>
    <property type="match status" value="1"/>
</dbReference>
<dbReference type="Gene3D" id="3.90.550.10">
    <property type="entry name" value="Spore Coat Polysaccharide Biosynthesis Protein SpsA, Chain A"/>
    <property type="match status" value="1"/>
</dbReference>
<sequence length="279" mass="31677">MTPRQANLVHSIAGEVSLVITTYNRKDALELVLLSIQNQSVLPTEVIVADDGSRHDTRDLVEAYAKTFPVPLHHCWHEDDGFRLSAIRNRAIARARCAYIVMIDGDIILHKHFIRSHKKHARKGVFLQGSRVLLQEAVTQKALHDKNIAFSFFTPGVKNRMNALYLPALSGLVSYLNKDLFAIRGANLSFWRDDIVRVNGFNEDFVGWGREDNEFMVRMQNNNIQCWKMKLEGFGFHLYHPENSRTMLPQNQAILDNAIATHAVRCPNGIDKYMPGAGV</sequence>
<dbReference type="Pfam" id="PF02709">
    <property type="entry name" value="Glyco_transf_7C"/>
    <property type="match status" value="1"/>
</dbReference>
<evidence type="ECO:0000259" key="2">
    <source>
        <dbReference type="Pfam" id="PF00535"/>
    </source>
</evidence>
<evidence type="ECO:0000313" key="5">
    <source>
        <dbReference type="Proteomes" id="UP000613030"/>
    </source>
</evidence>
<protein>
    <submittedName>
        <fullName evidence="4">Glycosyltransferase family 2 protein</fullName>
    </submittedName>
</protein>
<keyword evidence="1" id="KW-0808">Transferase</keyword>
<feature type="domain" description="Glycosyltransferase 2-like" evidence="2">
    <location>
        <begin position="17"/>
        <end position="147"/>
    </location>
</feature>
<dbReference type="PANTHER" id="PTHR43685:SF3">
    <property type="entry name" value="SLR2126 PROTEIN"/>
    <property type="match status" value="1"/>
</dbReference>
<dbReference type="InterPro" id="IPR001173">
    <property type="entry name" value="Glyco_trans_2-like"/>
</dbReference>
<organism evidence="4 5">
    <name type="scientific">Chryseolinea lacunae</name>
    <dbReference type="NCBI Taxonomy" id="2801331"/>
    <lineage>
        <taxon>Bacteria</taxon>
        <taxon>Pseudomonadati</taxon>
        <taxon>Bacteroidota</taxon>
        <taxon>Cytophagia</taxon>
        <taxon>Cytophagales</taxon>
        <taxon>Fulvivirgaceae</taxon>
        <taxon>Chryseolinea</taxon>
    </lineage>
</organism>
<keyword evidence="5" id="KW-1185">Reference proteome</keyword>
<evidence type="ECO:0000313" key="4">
    <source>
        <dbReference type="EMBL" id="MBL0742126.1"/>
    </source>
</evidence>
<dbReference type="Pfam" id="PF00535">
    <property type="entry name" value="Glycos_transf_2"/>
    <property type="match status" value="1"/>
</dbReference>
<comment type="caution">
    <text evidence="4">The sequence shown here is derived from an EMBL/GenBank/DDBJ whole genome shotgun (WGS) entry which is preliminary data.</text>
</comment>
<gene>
    <name evidence="4" type="ORF">JI741_12930</name>
</gene>
<dbReference type="CDD" id="cd06420">
    <property type="entry name" value="GT2_Chondriotin_Pol_N"/>
    <property type="match status" value="1"/>
</dbReference>
<feature type="domain" description="Galactosyltransferase C-terminal" evidence="3">
    <location>
        <begin position="183"/>
        <end position="240"/>
    </location>
</feature>
<dbReference type="RefSeq" id="WP_202010029.1">
    <property type="nucleotide sequence ID" value="NZ_JAERRB010000004.1"/>
</dbReference>
<dbReference type="EMBL" id="JAERRB010000004">
    <property type="protein sequence ID" value="MBL0742126.1"/>
    <property type="molecule type" value="Genomic_DNA"/>
</dbReference>
<reference evidence="4 5" key="1">
    <citation type="submission" date="2021-01" db="EMBL/GenBank/DDBJ databases">
        <title>Chryseolinea sp. Jin1 Genome sequencing and assembly.</title>
        <authorList>
            <person name="Kim I."/>
        </authorList>
    </citation>
    <scope>NUCLEOTIDE SEQUENCE [LARGE SCALE GENOMIC DNA]</scope>
    <source>
        <strain evidence="4 5">Jin1</strain>
    </source>
</reference>
<name>A0ABS1KRP3_9BACT</name>
<proteinExistence type="predicted"/>
<accession>A0ABS1KRP3</accession>
<dbReference type="Proteomes" id="UP000613030">
    <property type="component" value="Unassembled WGS sequence"/>
</dbReference>
<evidence type="ECO:0000259" key="3">
    <source>
        <dbReference type="Pfam" id="PF02709"/>
    </source>
</evidence>
<dbReference type="InterPro" id="IPR050834">
    <property type="entry name" value="Glycosyltransf_2"/>
</dbReference>
<dbReference type="PANTHER" id="PTHR43685">
    <property type="entry name" value="GLYCOSYLTRANSFERASE"/>
    <property type="match status" value="1"/>
</dbReference>
<dbReference type="InterPro" id="IPR027791">
    <property type="entry name" value="Galactosyl_T_C"/>
</dbReference>
<evidence type="ECO:0000256" key="1">
    <source>
        <dbReference type="ARBA" id="ARBA00022679"/>
    </source>
</evidence>
<dbReference type="InterPro" id="IPR029044">
    <property type="entry name" value="Nucleotide-diphossugar_trans"/>
</dbReference>